<feature type="compositionally biased region" description="Low complexity" evidence="1">
    <location>
        <begin position="139"/>
        <end position="148"/>
    </location>
</feature>
<gene>
    <name evidence="3" type="ORF">HYH02_013083</name>
</gene>
<accession>A0A835VZV9</accession>
<organism evidence="3 4">
    <name type="scientific">Chlamydomonas schloesseri</name>
    <dbReference type="NCBI Taxonomy" id="2026947"/>
    <lineage>
        <taxon>Eukaryota</taxon>
        <taxon>Viridiplantae</taxon>
        <taxon>Chlorophyta</taxon>
        <taxon>core chlorophytes</taxon>
        <taxon>Chlorophyceae</taxon>
        <taxon>CS clade</taxon>
        <taxon>Chlamydomonadales</taxon>
        <taxon>Chlamydomonadaceae</taxon>
        <taxon>Chlamydomonas</taxon>
    </lineage>
</organism>
<proteinExistence type="predicted"/>
<dbReference type="OrthoDB" id="546800at2759"/>
<name>A0A835VZV9_9CHLO</name>
<feature type="compositionally biased region" description="Low complexity" evidence="1">
    <location>
        <begin position="158"/>
        <end position="172"/>
    </location>
</feature>
<feature type="compositionally biased region" description="Low complexity" evidence="1">
    <location>
        <begin position="98"/>
        <end position="108"/>
    </location>
</feature>
<dbReference type="InterPro" id="IPR056700">
    <property type="entry name" value="DUF7798"/>
</dbReference>
<feature type="region of interest" description="Disordered" evidence="1">
    <location>
        <begin position="878"/>
        <end position="974"/>
    </location>
</feature>
<feature type="compositionally biased region" description="Low complexity" evidence="1">
    <location>
        <begin position="116"/>
        <end position="131"/>
    </location>
</feature>
<feature type="compositionally biased region" description="Acidic residues" evidence="1">
    <location>
        <begin position="1"/>
        <end position="36"/>
    </location>
</feature>
<feature type="compositionally biased region" description="Basic and acidic residues" evidence="1">
    <location>
        <begin position="669"/>
        <end position="679"/>
    </location>
</feature>
<evidence type="ECO:0000313" key="3">
    <source>
        <dbReference type="EMBL" id="KAG2432013.1"/>
    </source>
</evidence>
<feature type="compositionally biased region" description="Low complexity" evidence="1">
    <location>
        <begin position="336"/>
        <end position="360"/>
    </location>
</feature>
<dbReference type="Proteomes" id="UP000613740">
    <property type="component" value="Unassembled WGS sequence"/>
</dbReference>
<feature type="region of interest" description="Disordered" evidence="1">
    <location>
        <begin position="631"/>
        <end position="682"/>
    </location>
</feature>
<feature type="compositionally biased region" description="Basic and acidic residues" evidence="1">
    <location>
        <begin position="313"/>
        <end position="329"/>
    </location>
</feature>
<keyword evidence="4" id="KW-1185">Reference proteome</keyword>
<sequence>MSDSDPFEGVELGDELPEPTQEEIDDWATLDTDEVNEPASSSSPKRKSKELATRPTAPEPAVKVPEPTASAPKSTPAQAPAPVASSPKPDVNIKEEPAASAPISAATAKPGGSDSPAPAAPTALKPAPAEASPENSELAVAKASQPGAAPAPAPPAPVQVAAPTAAAAPAPVRLEPVEPEIEPALTPTDDAPKKPAPVEDELLDEDEEGGAAQQQHQQGGAGWGWGWGTGLGLGALGGKLREVARGAVRDVKDLTETFQAALADVTGAEDEEEEAGRLSALDRAAEAAEGEAGAEAPEAGEGAGKGAAEDDGDPTHAPRPEGELMREGHGVGGAAGRAFQPPAAAAAPARGGSAAGSARGSTGGAGGAEGGAAAPDPALEVGLQAIDAQVEQLASGAAKAFSSLWGGLSSVAKVVAAEVAASVADVQSSEAVRGVAQIGTQLAHTAERGLERVGRTAMTLLEEVAGVSAAQAGRRRIWGEEADARAADMGHEPSNFKDFFYIYGGEQLSEEVDKLSNECSHLCNKSRAKLEADQQAALDEAVARLLPYFNDPWVHHPAGGEGGAAAAAAAAATAGQLHELDESSREAAERLGHMYDPIGYLCQDSLSRSEAFLLQLREAVEAAARLQQGAAEAEGAEGGAAATKRGSSRKTGDEAAGEDEEDEDEEDEVAQREEAEAAARQRPRALLDSFRAHFTKRMAEVTTAQLQLLLNLGASLVAPARTGRPAPDGIAWPDSSEQQAALLATEARRMVADLVAITAAYLATVDALRQVLAEVAATAAAPSRGSSSKPEGEGDAAGKGEEGAGEAAAAAVAGEGSSGSDGAAKPPLEPAALDELAAALRSYSESAGSCIKSRYKGLLYAVLLRRLVTRIAQQEEEQQQAAATATSSGGKPAAGEEAEEAQPAAAEVEEEAAAGPREEKADASKPVVPAAEEGVKDGAEEVEKPEHAEEKPVAAAKGKAKGKGKSKAGGAKDA</sequence>
<feature type="region of interest" description="Disordered" evidence="1">
    <location>
        <begin position="262"/>
        <end position="373"/>
    </location>
</feature>
<dbReference type="AlphaFoldDB" id="A0A835VZV9"/>
<dbReference type="Pfam" id="PF25074">
    <property type="entry name" value="DUF7798"/>
    <property type="match status" value="1"/>
</dbReference>
<dbReference type="PANTHER" id="PTHR36011">
    <property type="entry name" value="BAT2 DOMAIN PROTEIN"/>
    <property type="match status" value="1"/>
</dbReference>
<feature type="compositionally biased region" description="Acidic residues" evidence="1">
    <location>
        <begin position="198"/>
        <end position="209"/>
    </location>
</feature>
<protein>
    <recommendedName>
        <fullName evidence="2">DUF7798 domain-containing protein</fullName>
    </recommendedName>
</protein>
<dbReference type="PANTHER" id="PTHR36011:SF1">
    <property type="entry name" value="BAT2 DOMAIN PROTEIN"/>
    <property type="match status" value="1"/>
</dbReference>
<dbReference type="EMBL" id="JAEHOD010000069">
    <property type="protein sequence ID" value="KAG2432013.1"/>
    <property type="molecule type" value="Genomic_DNA"/>
</dbReference>
<feature type="region of interest" description="Disordered" evidence="1">
    <location>
        <begin position="1"/>
        <end position="231"/>
    </location>
</feature>
<feature type="compositionally biased region" description="Low complexity" evidence="1">
    <location>
        <begin position="290"/>
        <end position="300"/>
    </location>
</feature>
<feature type="compositionally biased region" description="Low complexity" evidence="1">
    <location>
        <begin position="879"/>
        <end position="906"/>
    </location>
</feature>
<feature type="domain" description="DUF7798" evidence="2">
    <location>
        <begin position="496"/>
        <end position="584"/>
    </location>
</feature>
<comment type="caution">
    <text evidence="3">The sequence shown here is derived from an EMBL/GenBank/DDBJ whole genome shotgun (WGS) entry which is preliminary data.</text>
</comment>
<evidence type="ECO:0000313" key="4">
    <source>
        <dbReference type="Proteomes" id="UP000613740"/>
    </source>
</evidence>
<feature type="compositionally biased region" description="Gly residues" evidence="1">
    <location>
        <begin position="219"/>
        <end position="231"/>
    </location>
</feature>
<feature type="region of interest" description="Disordered" evidence="1">
    <location>
        <begin position="779"/>
        <end position="828"/>
    </location>
</feature>
<feature type="compositionally biased region" description="Acidic residues" evidence="1">
    <location>
        <begin position="655"/>
        <end position="668"/>
    </location>
</feature>
<evidence type="ECO:0000259" key="2">
    <source>
        <dbReference type="Pfam" id="PF25074"/>
    </source>
</evidence>
<feature type="compositionally biased region" description="Low complexity" evidence="1">
    <location>
        <begin position="805"/>
        <end position="828"/>
    </location>
</feature>
<feature type="compositionally biased region" description="Basic and acidic residues" evidence="1">
    <location>
        <begin position="790"/>
        <end position="802"/>
    </location>
</feature>
<evidence type="ECO:0000256" key="1">
    <source>
        <dbReference type="SAM" id="MobiDB-lite"/>
    </source>
</evidence>
<feature type="compositionally biased region" description="Gly residues" evidence="1">
    <location>
        <begin position="361"/>
        <end position="370"/>
    </location>
</feature>
<feature type="compositionally biased region" description="Low complexity" evidence="1">
    <location>
        <begin position="74"/>
        <end position="89"/>
    </location>
</feature>
<feature type="compositionally biased region" description="Basic and acidic residues" evidence="1">
    <location>
        <begin position="933"/>
        <end position="952"/>
    </location>
</feature>
<reference evidence="3" key="1">
    <citation type="journal article" date="2020" name="bioRxiv">
        <title>Comparative genomics of Chlamydomonas.</title>
        <authorList>
            <person name="Craig R.J."/>
            <person name="Hasan A.R."/>
            <person name="Ness R.W."/>
            <person name="Keightley P.D."/>
        </authorList>
    </citation>
    <scope>NUCLEOTIDE SEQUENCE</scope>
    <source>
        <strain evidence="3">CCAP 11/173</strain>
    </source>
</reference>